<evidence type="ECO:0000313" key="2">
    <source>
        <dbReference type="EMBL" id="GAA0746978.1"/>
    </source>
</evidence>
<dbReference type="EMBL" id="BAAACG010000019">
    <property type="protein sequence ID" value="GAA0746978.1"/>
    <property type="molecule type" value="Genomic_DNA"/>
</dbReference>
<dbReference type="Pfam" id="PF14898">
    <property type="entry name" value="DUF4491"/>
    <property type="match status" value="1"/>
</dbReference>
<keyword evidence="1" id="KW-0472">Membrane</keyword>
<proteinExistence type="predicted"/>
<organism evidence="2 3">
    <name type="scientific">Clostridium oceanicum</name>
    <dbReference type="NCBI Taxonomy" id="1543"/>
    <lineage>
        <taxon>Bacteria</taxon>
        <taxon>Bacillati</taxon>
        <taxon>Bacillota</taxon>
        <taxon>Clostridia</taxon>
        <taxon>Eubacteriales</taxon>
        <taxon>Clostridiaceae</taxon>
        <taxon>Clostridium</taxon>
    </lineage>
</organism>
<feature type="transmembrane region" description="Helical" evidence="1">
    <location>
        <begin position="6"/>
        <end position="23"/>
    </location>
</feature>
<gene>
    <name evidence="2" type="ORF">GCM10008906_35310</name>
</gene>
<comment type="caution">
    <text evidence="2">The sequence shown here is derived from an EMBL/GenBank/DDBJ whole genome shotgun (WGS) entry which is preliminary data.</text>
</comment>
<sequence length="101" mass="11705">MNYLGAFHGLIAFILIGLFHPIVIKSEYYLGKKSIFIFVLFGIFSLLVSFNTKNITISTSLGVFSFCCFWSIKEVCEQEKRVLEGRFPQNPNRIYNKKLKQ</sequence>
<keyword evidence="3" id="KW-1185">Reference proteome</keyword>
<name>A0ABN1JUQ5_9CLOT</name>
<dbReference type="Proteomes" id="UP001501510">
    <property type="component" value="Unassembled WGS sequence"/>
</dbReference>
<keyword evidence="1" id="KW-0812">Transmembrane</keyword>
<evidence type="ECO:0000256" key="1">
    <source>
        <dbReference type="SAM" id="Phobius"/>
    </source>
</evidence>
<dbReference type="InterPro" id="IPR027890">
    <property type="entry name" value="DUF4491"/>
</dbReference>
<protein>
    <submittedName>
        <fullName evidence="2">DUF4491 family protein</fullName>
    </submittedName>
</protein>
<keyword evidence="1" id="KW-1133">Transmembrane helix</keyword>
<feature type="transmembrane region" description="Helical" evidence="1">
    <location>
        <begin position="35"/>
        <end position="51"/>
    </location>
</feature>
<evidence type="ECO:0000313" key="3">
    <source>
        <dbReference type="Proteomes" id="UP001501510"/>
    </source>
</evidence>
<reference evidence="2 3" key="1">
    <citation type="journal article" date="2019" name="Int. J. Syst. Evol. Microbiol.">
        <title>The Global Catalogue of Microorganisms (GCM) 10K type strain sequencing project: providing services to taxonomists for standard genome sequencing and annotation.</title>
        <authorList>
            <consortium name="The Broad Institute Genomics Platform"/>
            <consortium name="The Broad Institute Genome Sequencing Center for Infectious Disease"/>
            <person name="Wu L."/>
            <person name="Ma J."/>
        </authorList>
    </citation>
    <scope>NUCLEOTIDE SEQUENCE [LARGE SCALE GENOMIC DNA]</scope>
    <source>
        <strain evidence="2 3">JCM 1407</strain>
    </source>
</reference>
<accession>A0ABN1JUQ5</accession>
<dbReference type="RefSeq" id="WP_343763852.1">
    <property type="nucleotide sequence ID" value="NZ_BAAACG010000019.1"/>
</dbReference>